<dbReference type="Gene3D" id="1.10.620.20">
    <property type="entry name" value="Ribonucleotide Reductase, subunit A"/>
    <property type="match status" value="1"/>
</dbReference>
<keyword evidence="5" id="KW-1185">Reference proteome</keyword>
<dbReference type="GO" id="GO:0009263">
    <property type="term" value="P:deoxyribonucleotide biosynthetic process"/>
    <property type="evidence" value="ECO:0007669"/>
    <property type="project" value="InterPro"/>
</dbReference>
<comment type="caution">
    <text evidence="4">The sequence shown here is derived from an EMBL/GenBank/DDBJ whole genome shotgun (WGS) entry which is preliminary data.</text>
</comment>
<dbReference type="RefSeq" id="WP_109188902.1">
    <property type="nucleotide sequence ID" value="NZ_BMYA01000005.1"/>
</dbReference>
<dbReference type="GO" id="GO:0004748">
    <property type="term" value="F:ribonucleoside-diphosphate reductase activity, thioredoxin disulfide as acceptor"/>
    <property type="evidence" value="ECO:0007669"/>
    <property type="project" value="UniProtKB-EC"/>
</dbReference>
<dbReference type="PANTHER" id="PTHR23409">
    <property type="entry name" value="RIBONUCLEOSIDE-DIPHOSPHATE REDUCTASE SMALL CHAIN"/>
    <property type="match status" value="1"/>
</dbReference>
<dbReference type="InterPro" id="IPR009078">
    <property type="entry name" value="Ferritin-like_SF"/>
</dbReference>
<dbReference type="PANTHER" id="PTHR23409:SF18">
    <property type="entry name" value="RIBONUCLEOSIDE-DIPHOSPHATE REDUCTASE SUBUNIT M2"/>
    <property type="match status" value="1"/>
</dbReference>
<dbReference type="AlphaFoldDB" id="A0A2U2AG01"/>
<organism evidence="4 5">
    <name type="scientific">Ignatzschineria ureiclastica</name>
    <dbReference type="NCBI Taxonomy" id="472582"/>
    <lineage>
        <taxon>Bacteria</taxon>
        <taxon>Pseudomonadati</taxon>
        <taxon>Pseudomonadota</taxon>
        <taxon>Gammaproteobacteria</taxon>
        <taxon>Cardiobacteriales</taxon>
        <taxon>Ignatzschineriaceae</taxon>
        <taxon>Ignatzschineria</taxon>
    </lineage>
</organism>
<dbReference type="InterPro" id="IPR012348">
    <property type="entry name" value="RNR-like"/>
</dbReference>
<dbReference type="UniPathway" id="UPA00326"/>
<evidence type="ECO:0000313" key="5">
    <source>
        <dbReference type="Proteomes" id="UP000245020"/>
    </source>
</evidence>
<comment type="cofactor">
    <cofactor evidence="1">
        <name>Fe cation</name>
        <dbReference type="ChEBI" id="CHEBI:24875"/>
    </cofactor>
</comment>
<name>A0A2U2AG01_9GAMM</name>
<dbReference type="Pfam" id="PF00268">
    <property type="entry name" value="Ribonuc_red_sm"/>
    <property type="match status" value="1"/>
</dbReference>
<evidence type="ECO:0000256" key="2">
    <source>
        <dbReference type="ARBA" id="ARBA00009303"/>
    </source>
</evidence>
<accession>A0A2U2AG01</accession>
<dbReference type="SUPFAM" id="SSF47240">
    <property type="entry name" value="Ferritin-like"/>
    <property type="match status" value="1"/>
</dbReference>
<reference evidence="5" key="1">
    <citation type="submission" date="2018-05" db="EMBL/GenBank/DDBJ databases">
        <title>Ignatzschineria dubaiensis sp. nov., isolated from necrotic foot tissues of dromedaries (Camelus dromedarius) and associated maggots in Dubai, United Arab Emirates.</title>
        <authorList>
            <person name="Tsang C.C."/>
            <person name="Tang J.Y.M."/>
            <person name="Fong J.Y.H."/>
            <person name="Kinne J."/>
            <person name="Lee H.H."/>
            <person name="Joseph M."/>
            <person name="Jose S."/>
            <person name="Schuster R.K."/>
            <person name="Tang Y."/>
            <person name="Sivakumar S."/>
            <person name="Chen J.H.K."/>
            <person name="Teng J.L.L."/>
            <person name="Lau S.K.P."/>
            <person name="Wernery U."/>
            <person name="Woo P.C.Y."/>
        </authorList>
    </citation>
    <scope>NUCLEOTIDE SEQUENCE [LARGE SCALE GENOMIC DNA]</scope>
    <source>
        <strain evidence="5">KCTC 22644</strain>
    </source>
</reference>
<proteinExistence type="inferred from homology"/>
<dbReference type="EC" id="1.17.4.1" evidence="3"/>
<dbReference type="EMBL" id="QEWQ01000002">
    <property type="protein sequence ID" value="PWD81547.1"/>
    <property type="molecule type" value="Genomic_DNA"/>
</dbReference>
<evidence type="ECO:0000256" key="3">
    <source>
        <dbReference type="ARBA" id="ARBA00012274"/>
    </source>
</evidence>
<sequence>MEEVSIFNQKNDNWQTGQYPLFLGEPLALYDSINTPYPRLFDLYKLQKSMDWTEDEVNLEQSRMDLLNCSKNNYDIMVKTLAFQWELDSVASRTVAPLFAPFVTNSELWVMLSKQSEIENLHALTYSEIIRQCISDPQEVFKEVMRNDEVLNRSTTVIDCFDELDRYGSLYKLGKIDRESRELKSVVLKGFVALYCLEKIEFMSSFACTFALAEQNIFQGIAKLVQKIAQDEQVHVMMDEAVLEILFKDPFWVELLQENKEEIYAIIKSVIDQEFDWNRYLFSEGRSIVGLNEMLLNEWVLWNAQDLYQFLGLENPYKRIAKNPLSWMDNWFDLNKTQNANQEMDNTNYRLNSVTDDAEDEIFDI</sequence>
<dbReference type="InterPro" id="IPR033909">
    <property type="entry name" value="RNR_small"/>
</dbReference>
<dbReference type="Proteomes" id="UP000245020">
    <property type="component" value="Unassembled WGS sequence"/>
</dbReference>
<dbReference type="CDD" id="cd01049">
    <property type="entry name" value="RNRR2"/>
    <property type="match status" value="1"/>
</dbReference>
<dbReference type="OrthoDB" id="9765051at2"/>
<evidence type="ECO:0000256" key="1">
    <source>
        <dbReference type="ARBA" id="ARBA00001962"/>
    </source>
</evidence>
<protein>
    <recommendedName>
        <fullName evidence="3">ribonucleoside-diphosphate reductase</fullName>
        <ecNumber evidence="3">1.17.4.1</ecNumber>
    </recommendedName>
</protein>
<gene>
    <name evidence="4" type="ORF">DC083_03660</name>
</gene>
<dbReference type="InterPro" id="IPR000358">
    <property type="entry name" value="RNR_small_fam"/>
</dbReference>
<comment type="similarity">
    <text evidence="2">Belongs to the ribonucleoside diphosphate reductase small chain family.</text>
</comment>
<evidence type="ECO:0000313" key="4">
    <source>
        <dbReference type="EMBL" id="PWD81547.1"/>
    </source>
</evidence>